<reference evidence="6" key="2">
    <citation type="journal article" date="2009" name="Fungal Genet. Biol.">
        <title>The 2008 update of the Aspergillus nidulans genome annotation: a community effort.</title>
        <authorList>
            <person name="Wortman J.R."/>
            <person name="Gilsenan J.M."/>
            <person name="Joardar V."/>
            <person name="Deegan J."/>
            <person name="Clutterbuck J."/>
            <person name="Andersen M.R."/>
            <person name="Archer D."/>
            <person name="Bencina M."/>
            <person name="Braus G."/>
            <person name="Coutinho P."/>
            <person name="von Dohren H."/>
            <person name="Doonan J."/>
            <person name="Driessen A.J."/>
            <person name="Durek P."/>
            <person name="Espeso E."/>
            <person name="Fekete E."/>
            <person name="Flipphi M."/>
            <person name="Estrada C.G."/>
            <person name="Geysens S."/>
            <person name="Goldman G."/>
            <person name="de Groot P.W."/>
            <person name="Hansen K."/>
            <person name="Harris S.D."/>
            <person name="Heinekamp T."/>
            <person name="Helmstaedt K."/>
            <person name="Henrissat B."/>
            <person name="Hofmann G."/>
            <person name="Homan T."/>
            <person name="Horio T."/>
            <person name="Horiuchi H."/>
            <person name="James S."/>
            <person name="Jones M."/>
            <person name="Karaffa L."/>
            <person name="Karanyi Z."/>
            <person name="Kato M."/>
            <person name="Keller N."/>
            <person name="Kelly D.E."/>
            <person name="Kiel J.A."/>
            <person name="Kim J.M."/>
            <person name="van der Klei I.J."/>
            <person name="Klis F.M."/>
            <person name="Kovalchuk A."/>
            <person name="Krasevec N."/>
            <person name="Kubicek C.P."/>
            <person name="Liu B."/>
            <person name="Maccabe A."/>
            <person name="Meyer V."/>
            <person name="Mirabito P."/>
            <person name="Miskei M."/>
            <person name="Mos M."/>
            <person name="Mullins J."/>
            <person name="Nelson D.R."/>
            <person name="Nielsen J."/>
            <person name="Oakley B.R."/>
            <person name="Osmani S.A."/>
            <person name="Pakula T."/>
            <person name="Paszewski A."/>
            <person name="Paulsen I."/>
            <person name="Pilsyk S."/>
            <person name="Pocsi I."/>
            <person name="Punt P.J."/>
            <person name="Ram A.F."/>
            <person name="Ren Q."/>
            <person name="Robellet X."/>
            <person name="Robson G."/>
            <person name="Seiboth B."/>
            <person name="van Solingen P."/>
            <person name="Specht T."/>
            <person name="Sun J."/>
            <person name="Taheri-Talesh N."/>
            <person name="Takeshita N."/>
            <person name="Ussery D."/>
            <person name="vanKuyk P.A."/>
            <person name="Visser H."/>
            <person name="van de Vondervoort P.J."/>
            <person name="de Vries R.P."/>
            <person name="Walton J."/>
            <person name="Xiang X."/>
            <person name="Xiong Y."/>
            <person name="Zeng A.P."/>
            <person name="Brandt B.W."/>
            <person name="Cornell M.J."/>
            <person name="van den Hondel C.A."/>
            <person name="Visser J."/>
            <person name="Oliver S.G."/>
            <person name="Turner G."/>
        </authorList>
    </citation>
    <scope>GENOME REANNOTATION</scope>
    <source>
        <strain evidence="6">FGSC A4 / ATCC 38163 / CBS 112.46 / NRRL 194 / M139</strain>
    </source>
</reference>
<evidence type="ECO:0000256" key="2">
    <source>
        <dbReference type="ARBA" id="ARBA00022723"/>
    </source>
</evidence>
<dbReference type="GO" id="GO:0046872">
    <property type="term" value="F:metal ion binding"/>
    <property type="evidence" value="ECO:0007669"/>
    <property type="project" value="UniProtKB-KW"/>
</dbReference>
<dbReference type="Pfam" id="PF03328">
    <property type="entry name" value="HpcH_HpaI"/>
    <property type="match status" value="1"/>
</dbReference>
<evidence type="ECO:0000256" key="3">
    <source>
        <dbReference type="ARBA" id="ARBA00023239"/>
    </source>
</evidence>
<gene>
    <name evidence="5" type="ORF">ANIA_03701</name>
</gene>
<dbReference type="PANTHER" id="PTHR30502:SF0">
    <property type="entry name" value="PHOSPHOENOLPYRUVATE CARBOXYLASE FAMILY PROTEIN"/>
    <property type="match status" value="1"/>
</dbReference>
<dbReference type="Gene3D" id="3.20.20.60">
    <property type="entry name" value="Phosphoenolpyruvate-binding domains"/>
    <property type="match status" value="1"/>
</dbReference>
<dbReference type="EMBL" id="BN001302">
    <property type="protein sequence ID" value="CBF75580.1"/>
    <property type="molecule type" value="Genomic_DNA"/>
</dbReference>
<dbReference type="HOGENOM" id="CLU_059964_3_1_1"/>
<evidence type="ECO:0000256" key="1">
    <source>
        <dbReference type="ARBA" id="ARBA00005568"/>
    </source>
</evidence>
<dbReference type="OrthoDB" id="1621678at2759"/>
<dbReference type="OMA" id="SRCEDET"/>
<dbReference type="GeneID" id="2873120"/>
<name>C8V7K7_EMENI</name>
<dbReference type="PANTHER" id="PTHR30502">
    <property type="entry name" value="2-KETO-3-DEOXY-L-RHAMNONATE ALDOLASE"/>
    <property type="match status" value="1"/>
</dbReference>
<dbReference type="SUPFAM" id="SSF51621">
    <property type="entry name" value="Phosphoenolpyruvate/pyruvate domain"/>
    <property type="match status" value="1"/>
</dbReference>
<dbReference type="FunFam" id="3.20.20.60:FF:000004">
    <property type="entry name" value="5-keto-4-deoxy-D-glucarate aldolase"/>
    <property type="match status" value="1"/>
</dbReference>
<keyword evidence="3" id="KW-0456">Lyase</keyword>
<keyword evidence="6" id="KW-1185">Reference proteome</keyword>
<dbReference type="eggNOG" id="ENOG502QR7H">
    <property type="taxonomic scope" value="Eukaryota"/>
</dbReference>
<sequence>MTTKTRLQASLSRAAAREAPSLGQWLEFPGYQLAETVASLSEDWVLIDCEHGAITDLKCICKSPQYPAPTARPSRALDAGAHGIMIPMCEIAEQARFIVARCKYPPAGIRGAGAMFAHSAFHQNPREYLTTANDNIVIIVQIESRKAVENCEEIAGVEGVDMLFVGPNDLASSMGHVAFEHPHIAEVQDAIARVLRAAKMHNKYAGHFALGAEEVARRWKQGFDFVNCGADIVALSAWMGNEMGKLKGIIGS</sequence>
<dbReference type="InterPro" id="IPR040442">
    <property type="entry name" value="Pyrv_kinase-like_dom_sf"/>
</dbReference>
<dbReference type="VEuPathDB" id="FungiDB:AN3701"/>
<reference evidence="6" key="1">
    <citation type="journal article" date="2005" name="Nature">
        <title>Sequencing of Aspergillus nidulans and comparative analysis with A. fumigatus and A. oryzae.</title>
        <authorList>
            <person name="Galagan J.E."/>
            <person name="Calvo S.E."/>
            <person name="Cuomo C."/>
            <person name="Ma L.J."/>
            <person name="Wortman J.R."/>
            <person name="Batzoglou S."/>
            <person name="Lee S.I."/>
            <person name="Basturkmen M."/>
            <person name="Spevak C.C."/>
            <person name="Clutterbuck J."/>
            <person name="Kapitonov V."/>
            <person name="Jurka J."/>
            <person name="Scazzocchio C."/>
            <person name="Farman M."/>
            <person name="Butler J."/>
            <person name="Purcell S."/>
            <person name="Harris S."/>
            <person name="Braus G.H."/>
            <person name="Draht O."/>
            <person name="Busch S."/>
            <person name="D'Enfert C."/>
            <person name="Bouchier C."/>
            <person name="Goldman G.H."/>
            <person name="Bell-Pedersen D."/>
            <person name="Griffiths-Jones S."/>
            <person name="Doonan J.H."/>
            <person name="Yu J."/>
            <person name="Vienken K."/>
            <person name="Pain A."/>
            <person name="Freitag M."/>
            <person name="Selker E.U."/>
            <person name="Archer D.B."/>
            <person name="Penalva M.A."/>
            <person name="Oakley B.R."/>
            <person name="Momany M."/>
            <person name="Tanaka T."/>
            <person name="Kumagai T."/>
            <person name="Asai K."/>
            <person name="Machida M."/>
            <person name="Nierman W.C."/>
            <person name="Denning D.W."/>
            <person name="Caddick M."/>
            <person name="Hynes M."/>
            <person name="Paoletti M."/>
            <person name="Fischer R."/>
            <person name="Miller B."/>
            <person name="Dyer P."/>
            <person name="Sachs M.S."/>
            <person name="Osmani S.A."/>
            <person name="Birren B.W."/>
        </authorList>
    </citation>
    <scope>NUCLEOTIDE SEQUENCE [LARGE SCALE GENOMIC DNA]</scope>
    <source>
        <strain evidence="6">FGSC A4 / ATCC 38163 / CBS 112.46 / NRRL 194 / M139</strain>
    </source>
</reference>
<evidence type="ECO:0000313" key="5">
    <source>
        <dbReference type="EMBL" id="CBF75580.1"/>
    </source>
</evidence>
<evidence type="ECO:0000259" key="4">
    <source>
        <dbReference type="Pfam" id="PF03328"/>
    </source>
</evidence>
<accession>C8V7K7</accession>
<dbReference type="AlphaFoldDB" id="C8V7K7"/>
<protein>
    <recommendedName>
        <fullName evidence="4">HpcH/HpaI aldolase/citrate lyase domain-containing protein</fullName>
    </recommendedName>
</protein>
<dbReference type="InParanoid" id="C8V7K7"/>
<proteinExistence type="inferred from homology"/>
<dbReference type="Proteomes" id="UP000000560">
    <property type="component" value="Chromosome II"/>
</dbReference>
<dbReference type="GO" id="GO:0005737">
    <property type="term" value="C:cytoplasm"/>
    <property type="evidence" value="ECO:0000318"/>
    <property type="project" value="GO_Central"/>
</dbReference>
<dbReference type="GO" id="GO:0016832">
    <property type="term" value="F:aldehyde-lyase activity"/>
    <property type="evidence" value="ECO:0000318"/>
    <property type="project" value="GO_Central"/>
</dbReference>
<dbReference type="InterPro" id="IPR005000">
    <property type="entry name" value="Aldolase/citrate-lyase_domain"/>
</dbReference>
<keyword evidence="2" id="KW-0479">Metal-binding</keyword>
<organism evidence="5 6">
    <name type="scientific">Emericella nidulans (strain FGSC A4 / ATCC 38163 / CBS 112.46 / NRRL 194 / M139)</name>
    <name type="common">Aspergillus nidulans</name>
    <dbReference type="NCBI Taxonomy" id="227321"/>
    <lineage>
        <taxon>Eukaryota</taxon>
        <taxon>Fungi</taxon>
        <taxon>Dikarya</taxon>
        <taxon>Ascomycota</taxon>
        <taxon>Pezizomycotina</taxon>
        <taxon>Eurotiomycetes</taxon>
        <taxon>Eurotiomycetidae</taxon>
        <taxon>Eurotiales</taxon>
        <taxon>Aspergillaceae</taxon>
        <taxon>Aspergillus</taxon>
        <taxon>Aspergillus subgen. Nidulantes</taxon>
    </lineage>
</organism>
<dbReference type="KEGG" id="ani:ANIA_03701"/>
<evidence type="ECO:0000313" key="6">
    <source>
        <dbReference type="Proteomes" id="UP000000560"/>
    </source>
</evidence>
<comment type="similarity">
    <text evidence="1">Belongs to the HpcH/HpaI aldolase family.</text>
</comment>
<feature type="domain" description="HpcH/HpaI aldolase/citrate lyase" evidence="4">
    <location>
        <begin position="75"/>
        <end position="233"/>
    </location>
</feature>
<dbReference type="InterPro" id="IPR050251">
    <property type="entry name" value="HpcH-HpaI_aldolase"/>
</dbReference>
<dbReference type="InterPro" id="IPR015813">
    <property type="entry name" value="Pyrv/PenolPyrv_kinase-like_dom"/>
</dbReference>
<dbReference type="RefSeq" id="XP_050467480.1">
    <property type="nucleotide sequence ID" value="XM_050611451.1"/>
</dbReference>